<dbReference type="EMBL" id="JAOZEW010000020">
    <property type="protein sequence ID" value="MCV9929495.1"/>
    <property type="molecule type" value="Genomic_DNA"/>
</dbReference>
<dbReference type="RefSeq" id="WP_264207581.1">
    <property type="nucleotide sequence ID" value="NZ_JAOZEW010000020.1"/>
</dbReference>
<gene>
    <name evidence="1" type="ORF">OIU83_17675</name>
</gene>
<name>A0A9X2ZF33_9FLAO</name>
<protein>
    <submittedName>
        <fullName evidence="1">Uncharacterized protein</fullName>
    </submittedName>
</protein>
<evidence type="ECO:0000313" key="1">
    <source>
        <dbReference type="EMBL" id="MCV9929495.1"/>
    </source>
</evidence>
<keyword evidence="2" id="KW-1185">Reference proteome</keyword>
<sequence length="134" mass="14699">MSNQRIQLNDTTMSVVAKMSEGNFGAMGVLVNMLKKDTEAIDPDNLMGGLGVILYLDALGIYGTDIYVLHNDICDSNLVKTLAVLRATQLGIFSAMVLNDACHRQDGSGKNLIPVDELYLKVKEHLPRFDEQKG</sequence>
<evidence type="ECO:0000313" key="2">
    <source>
        <dbReference type="Proteomes" id="UP001151079"/>
    </source>
</evidence>
<dbReference type="AlphaFoldDB" id="A0A9X2ZF33"/>
<comment type="caution">
    <text evidence="1">The sequence shown here is derived from an EMBL/GenBank/DDBJ whole genome shotgun (WGS) entry which is preliminary data.</text>
</comment>
<accession>A0A9X2ZF33</accession>
<proteinExistence type="predicted"/>
<organism evidence="1 2">
    <name type="scientific">Flavobacterium shii</name>
    <dbReference type="NCBI Taxonomy" id="2987687"/>
    <lineage>
        <taxon>Bacteria</taxon>
        <taxon>Pseudomonadati</taxon>
        <taxon>Bacteroidota</taxon>
        <taxon>Flavobacteriia</taxon>
        <taxon>Flavobacteriales</taxon>
        <taxon>Flavobacteriaceae</taxon>
        <taxon>Flavobacterium</taxon>
    </lineage>
</organism>
<reference evidence="1" key="1">
    <citation type="submission" date="2022-10" db="EMBL/GenBank/DDBJ databases">
        <title>Two novel species of Flavobacterium.</title>
        <authorList>
            <person name="Liu Q."/>
            <person name="Xin Y.-H."/>
        </authorList>
    </citation>
    <scope>NUCLEOTIDE SEQUENCE</scope>
    <source>
        <strain evidence="1">LS1R49</strain>
    </source>
</reference>
<dbReference type="Proteomes" id="UP001151079">
    <property type="component" value="Unassembled WGS sequence"/>
</dbReference>